<name>A0A848LEN0_9BACT</name>
<protein>
    <recommendedName>
        <fullName evidence="3">Lipoprotein</fullName>
    </recommendedName>
</protein>
<dbReference type="PROSITE" id="PS51257">
    <property type="entry name" value="PROKAR_LIPOPROTEIN"/>
    <property type="match status" value="1"/>
</dbReference>
<dbReference type="EMBL" id="JABBJJ010000010">
    <property type="protein sequence ID" value="NMO13938.1"/>
    <property type="molecule type" value="Genomic_DNA"/>
</dbReference>
<organism evidence="1 2">
    <name type="scientific">Pyxidicoccus fallax</name>
    <dbReference type="NCBI Taxonomy" id="394095"/>
    <lineage>
        <taxon>Bacteria</taxon>
        <taxon>Pseudomonadati</taxon>
        <taxon>Myxococcota</taxon>
        <taxon>Myxococcia</taxon>
        <taxon>Myxococcales</taxon>
        <taxon>Cystobacterineae</taxon>
        <taxon>Myxococcaceae</taxon>
        <taxon>Pyxidicoccus</taxon>
    </lineage>
</organism>
<accession>A0A848LEN0</accession>
<evidence type="ECO:0008006" key="3">
    <source>
        <dbReference type="Google" id="ProtNLM"/>
    </source>
</evidence>
<reference evidence="1 2" key="1">
    <citation type="submission" date="2020-04" db="EMBL/GenBank/DDBJ databases">
        <title>Draft genome of Pyxidicoccus fallax type strain.</title>
        <authorList>
            <person name="Whitworth D.E."/>
        </authorList>
    </citation>
    <scope>NUCLEOTIDE SEQUENCE [LARGE SCALE GENOMIC DNA]</scope>
    <source>
        <strain evidence="1 2">DSM 14698</strain>
    </source>
</reference>
<dbReference type="Proteomes" id="UP000518300">
    <property type="component" value="Unassembled WGS sequence"/>
</dbReference>
<evidence type="ECO:0000313" key="1">
    <source>
        <dbReference type="EMBL" id="NMO13938.1"/>
    </source>
</evidence>
<dbReference type="RefSeq" id="WP_169343220.1">
    <property type="nucleotide sequence ID" value="NZ_JABBJJ010000010.1"/>
</dbReference>
<keyword evidence="2" id="KW-1185">Reference proteome</keyword>
<gene>
    <name evidence="1" type="ORF">HG543_03575</name>
</gene>
<evidence type="ECO:0000313" key="2">
    <source>
        <dbReference type="Proteomes" id="UP000518300"/>
    </source>
</evidence>
<sequence length="134" mass="14718">MDRRLGFVCLALSLLSCAGNQPGLRWVVPEKFNGCIAMEFNVAGAPALPLEDGKFTLAVPEQSGAFQTSTEPRWGEGLRIEHWRQVGQTRERIEPTCEMAGTLNHVERGTLTLVKCFGQVSRSDCELAGQGRVK</sequence>
<dbReference type="AlphaFoldDB" id="A0A848LEN0"/>
<proteinExistence type="predicted"/>
<comment type="caution">
    <text evidence="1">The sequence shown here is derived from an EMBL/GenBank/DDBJ whole genome shotgun (WGS) entry which is preliminary data.</text>
</comment>